<evidence type="ECO:0000256" key="3">
    <source>
        <dbReference type="ARBA" id="ARBA00022630"/>
    </source>
</evidence>
<feature type="domain" description="FAD-binding PCMH-type" evidence="9">
    <location>
        <begin position="41"/>
        <end position="219"/>
    </location>
</feature>
<dbReference type="Gene3D" id="3.30.465.10">
    <property type="match status" value="1"/>
</dbReference>
<dbReference type="FunFam" id="1.10.45.10:FF:000001">
    <property type="entry name" value="D-lactate dehydrogenase mitochondrial"/>
    <property type="match status" value="1"/>
</dbReference>
<dbReference type="GO" id="GO:0004458">
    <property type="term" value="F:D-lactate dehydrogenase (cytochrome) activity"/>
    <property type="evidence" value="ECO:0007669"/>
    <property type="project" value="UniProtKB-EC"/>
</dbReference>
<reference evidence="10" key="1">
    <citation type="submission" date="2020-02" db="EMBL/GenBank/DDBJ databases">
        <authorList>
            <person name="Meier V. D."/>
        </authorList>
    </citation>
    <scope>NUCLEOTIDE SEQUENCE</scope>
    <source>
        <strain evidence="10">AVDCRST_MAG37</strain>
    </source>
</reference>
<dbReference type="InterPro" id="IPR004113">
    <property type="entry name" value="FAD-bd_oxidored_4_C"/>
</dbReference>
<dbReference type="GO" id="GO:1903457">
    <property type="term" value="P:lactate catabolic process"/>
    <property type="evidence" value="ECO:0007669"/>
    <property type="project" value="TreeGrafter"/>
</dbReference>
<protein>
    <recommendedName>
        <fullName evidence="7">D-lactate dehydrogenase (cytochrome)</fullName>
        <ecNumber evidence="7">1.1.2.4</ecNumber>
    </recommendedName>
</protein>
<dbReference type="PANTHER" id="PTHR11748">
    <property type="entry name" value="D-LACTATE DEHYDROGENASE"/>
    <property type="match status" value="1"/>
</dbReference>
<feature type="region of interest" description="Disordered" evidence="8">
    <location>
        <begin position="1"/>
        <end position="39"/>
    </location>
</feature>
<gene>
    <name evidence="10" type="ORF">AVDCRST_MAG37-2799</name>
</gene>
<keyword evidence="4" id="KW-0274">FAD</keyword>
<dbReference type="InterPro" id="IPR006094">
    <property type="entry name" value="Oxid_FAD_bind_N"/>
</dbReference>
<dbReference type="PROSITE" id="PS51387">
    <property type="entry name" value="FAD_PCMH"/>
    <property type="match status" value="1"/>
</dbReference>
<keyword evidence="5" id="KW-0809">Transit peptide</keyword>
<evidence type="ECO:0000256" key="5">
    <source>
        <dbReference type="ARBA" id="ARBA00022946"/>
    </source>
</evidence>
<comment type="similarity">
    <text evidence="2">Belongs to the FAD-binding oxidoreductase/transferase type 4 family.</text>
</comment>
<organism evidence="10">
    <name type="scientific">uncultured Rubrobacteraceae bacterium</name>
    <dbReference type="NCBI Taxonomy" id="349277"/>
    <lineage>
        <taxon>Bacteria</taxon>
        <taxon>Bacillati</taxon>
        <taxon>Actinomycetota</taxon>
        <taxon>Rubrobacteria</taxon>
        <taxon>Rubrobacterales</taxon>
        <taxon>Rubrobacteraceae</taxon>
        <taxon>environmental samples</taxon>
    </lineage>
</organism>
<evidence type="ECO:0000256" key="7">
    <source>
        <dbReference type="ARBA" id="ARBA00038897"/>
    </source>
</evidence>
<dbReference type="InterPro" id="IPR016169">
    <property type="entry name" value="FAD-bd_PCMH_sub2"/>
</dbReference>
<evidence type="ECO:0000256" key="2">
    <source>
        <dbReference type="ARBA" id="ARBA00008000"/>
    </source>
</evidence>
<dbReference type="Gene3D" id="3.30.70.2740">
    <property type="match status" value="1"/>
</dbReference>
<keyword evidence="3" id="KW-0285">Flavoprotein</keyword>
<evidence type="ECO:0000256" key="8">
    <source>
        <dbReference type="SAM" id="MobiDB-lite"/>
    </source>
</evidence>
<dbReference type="GO" id="GO:0008720">
    <property type="term" value="F:D-lactate dehydrogenase (NAD+) activity"/>
    <property type="evidence" value="ECO:0007669"/>
    <property type="project" value="TreeGrafter"/>
</dbReference>
<dbReference type="InterPro" id="IPR016164">
    <property type="entry name" value="FAD-linked_Oxase-like_C"/>
</dbReference>
<dbReference type="SUPFAM" id="SSF56176">
    <property type="entry name" value="FAD-binding/transporter-associated domain-like"/>
    <property type="match status" value="1"/>
</dbReference>
<evidence type="ECO:0000256" key="4">
    <source>
        <dbReference type="ARBA" id="ARBA00022827"/>
    </source>
</evidence>
<dbReference type="PANTHER" id="PTHR11748:SF111">
    <property type="entry name" value="D-LACTATE DEHYDROGENASE, MITOCHONDRIAL-RELATED"/>
    <property type="match status" value="1"/>
</dbReference>
<dbReference type="EC" id="1.1.2.4" evidence="7"/>
<keyword evidence="6 10" id="KW-0560">Oxidoreductase</keyword>
<evidence type="ECO:0000256" key="6">
    <source>
        <dbReference type="ARBA" id="ARBA00023002"/>
    </source>
</evidence>
<dbReference type="InterPro" id="IPR036318">
    <property type="entry name" value="FAD-bd_PCMH-like_sf"/>
</dbReference>
<dbReference type="FunFam" id="3.30.465.10:FF:000016">
    <property type="entry name" value="probable D-lactate dehydrogenase, mitochondrial"/>
    <property type="match status" value="1"/>
</dbReference>
<accession>A0A6J4QZV4</accession>
<dbReference type="Gene3D" id="1.10.45.10">
    <property type="entry name" value="Vanillyl-alcohol Oxidase, Chain A, domain 4"/>
    <property type="match status" value="1"/>
</dbReference>
<evidence type="ECO:0000259" key="9">
    <source>
        <dbReference type="PROSITE" id="PS51387"/>
    </source>
</evidence>
<dbReference type="SUPFAM" id="SSF55103">
    <property type="entry name" value="FAD-linked oxidases, C-terminal domain"/>
    <property type="match status" value="1"/>
</dbReference>
<dbReference type="AlphaFoldDB" id="A0A6J4QZV4"/>
<dbReference type="InterPro" id="IPR016171">
    <property type="entry name" value="Vanillyl_alc_oxidase_C-sub2"/>
</dbReference>
<evidence type="ECO:0000256" key="1">
    <source>
        <dbReference type="ARBA" id="ARBA00001974"/>
    </source>
</evidence>
<evidence type="ECO:0000313" key="10">
    <source>
        <dbReference type="EMBL" id="CAA9454697.1"/>
    </source>
</evidence>
<dbReference type="FunFam" id="3.30.70.2740:FF:000001">
    <property type="entry name" value="D-lactate dehydrogenase mitochondrial"/>
    <property type="match status" value="1"/>
</dbReference>
<comment type="cofactor">
    <cofactor evidence="1">
        <name>FAD</name>
        <dbReference type="ChEBI" id="CHEBI:57692"/>
    </cofactor>
</comment>
<dbReference type="EMBL" id="CADCVD010000144">
    <property type="protein sequence ID" value="CAA9454697.1"/>
    <property type="molecule type" value="Genomic_DNA"/>
</dbReference>
<dbReference type="GO" id="GO:0071949">
    <property type="term" value="F:FAD binding"/>
    <property type="evidence" value="ECO:0007669"/>
    <property type="project" value="InterPro"/>
</dbReference>
<sequence>MTTAEQGQKPWVEALREELGDAVSSESQDLQAHGSDEGYRYENHPPECIVYAHNKEDVVSVLRVAREHAVPVIARGAASSLEGNVLPVRGGISLDLTRMNRVISVDPQSMTVTVEAGVRRKELNRRLGEHGLFLSVDPGADATVGGMAGTNASGSNALEYGSFRNQVLGMEVVLADGRVLRLGSKARKSSSGYALGDLFVGSEGTLGIITELTLMVHALSAVTASARALFPDVKSAVEAAVKLVRQGLNIARLEMVDAECIRAVNRYKSADFPEQTTLWIEFHGGSEDAVADEIEIAKEVCREVGAQGDMPVARTPEEYESLWEARHDAWYAVDDYYEDQQLVSTDTCVPVAKLSEAIGYTQDLMQEYSMVAPVVGHLGDGNFHVFFHVAPDDEEGWQRLGTVLDEIVRKALELGGTSTGEHGVGIRKRKYQELEHGEALSVMREVKELFDPLGILNPGKVLPDS</sequence>
<name>A0A6J4QZV4_9ACTN</name>
<dbReference type="Pfam" id="PF01565">
    <property type="entry name" value="FAD_binding_4"/>
    <property type="match status" value="1"/>
</dbReference>
<proteinExistence type="inferred from homology"/>
<dbReference type="InterPro" id="IPR016166">
    <property type="entry name" value="FAD-bd_PCMH"/>
</dbReference>
<dbReference type="Pfam" id="PF02913">
    <property type="entry name" value="FAD-oxidase_C"/>
    <property type="match status" value="1"/>
</dbReference>